<gene>
    <name evidence="2" type="ORF">H7F21_02805</name>
</gene>
<reference evidence="2" key="1">
    <citation type="submission" date="2020-08" db="EMBL/GenBank/DDBJ databases">
        <title>Winogradskyella ouciana sp. nov., isolated from the hadal seawater of the Mariana Trench.</title>
        <authorList>
            <person name="He X."/>
        </authorList>
    </citation>
    <scope>NUCLEOTIDE SEQUENCE [LARGE SCALE GENOMIC DNA]</scope>
    <source>
        <strain evidence="2">KCTC 52348</strain>
    </source>
</reference>
<evidence type="ECO:0000313" key="2">
    <source>
        <dbReference type="EMBL" id="MBC2844007.1"/>
    </source>
</evidence>
<comment type="caution">
    <text evidence="2">The sequence shown here is derived from an EMBL/GenBank/DDBJ whole genome shotgun (WGS) entry which is preliminary data.</text>
</comment>
<dbReference type="RefSeq" id="WP_185787708.1">
    <property type="nucleotide sequence ID" value="NZ_JACLCP010000001.1"/>
</dbReference>
<feature type="domain" description="DUF306" evidence="1">
    <location>
        <begin position="42"/>
        <end position="140"/>
    </location>
</feature>
<accession>A0A842IRC2</accession>
<sequence length="281" mass="31484">MKFLISLFAIVMMTESCNSSKASTSVDESQEKSNTMQDLLSGAYTLSEIENIDKLPMTLSINFDASSNRVSGFSGCNSFFGDYTTDGNTISFGPLATSKKYCQDAQNKIERQFLDVLSKTRTYKIEGNSIYLSNDDGQLLKANKQLASKPSKSDMVKDNYNRTLITYQAQSRGMFEFVQISESGVRTSSDRNLKSFTNYRCDPKDWEALSNMFQNIDNDEFQKLEAPTNKRLYDGAAHATLSIIRGDVEIMSPSFDHGVPPKEIEELVNKVLSIKESVSKQ</sequence>
<name>A0A842IRC2_9FLAO</name>
<dbReference type="AlphaFoldDB" id="A0A842IRC2"/>
<dbReference type="PANTHER" id="PTHR35535">
    <property type="entry name" value="HEAT SHOCK PROTEIN HSLJ"/>
    <property type="match status" value="1"/>
</dbReference>
<dbReference type="EMBL" id="JACLCP010000001">
    <property type="protein sequence ID" value="MBC2844007.1"/>
    <property type="molecule type" value="Genomic_DNA"/>
</dbReference>
<evidence type="ECO:0000259" key="1">
    <source>
        <dbReference type="Pfam" id="PF03724"/>
    </source>
</evidence>
<proteinExistence type="predicted"/>
<dbReference type="InterPro" id="IPR053147">
    <property type="entry name" value="Hsp_HslJ-like"/>
</dbReference>
<dbReference type="Pfam" id="PF03724">
    <property type="entry name" value="META"/>
    <property type="match status" value="1"/>
</dbReference>
<organism evidence="2 3">
    <name type="scientific">Winogradskyella flava</name>
    <dbReference type="NCBI Taxonomy" id="1884876"/>
    <lineage>
        <taxon>Bacteria</taxon>
        <taxon>Pseudomonadati</taxon>
        <taxon>Bacteroidota</taxon>
        <taxon>Flavobacteriia</taxon>
        <taxon>Flavobacteriales</taxon>
        <taxon>Flavobacteriaceae</taxon>
        <taxon>Winogradskyella</taxon>
    </lineage>
</organism>
<dbReference type="InterPro" id="IPR038670">
    <property type="entry name" value="HslJ-like_sf"/>
</dbReference>
<protein>
    <submittedName>
        <fullName evidence="2">META domain-containing protein</fullName>
    </submittedName>
</protein>
<dbReference type="PANTHER" id="PTHR35535:SF1">
    <property type="entry name" value="HEAT SHOCK PROTEIN HSLJ"/>
    <property type="match status" value="1"/>
</dbReference>
<dbReference type="Proteomes" id="UP000533900">
    <property type="component" value="Unassembled WGS sequence"/>
</dbReference>
<keyword evidence="3" id="KW-1185">Reference proteome</keyword>
<evidence type="ECO:0000313" key="3">
    <source>
        <dbReference type="Proteomes" id="UP000533900"/>
    </source>
</evidence>
<dbReference type="Gene3D" id="2.40.128.270">
    <property type="match status" value="1"/>
</dbReference>
<dbReference type="InterPro" id="IPR005184">
    <property type="entry name" value="DUF306_Meta_HslJ"/>
</dbReference>